<name>E7FXQ8_ERYRH</name>
<protein>
    <recommendedName>
        <fullName evidence="4">DUF2975 domain-containing protein</fullName>
    </recommendedName>
</protein>
<accession>E7FXQ8</accession>
<evidence type="ECO:0008006" key="4">
    <source>
        <dbReference type="Google" id="ProtNLM"/>
    </source>
</evidence>
<keyword evidence="1" id="KW-0472">Membrane</keyword>
<evidence type="ECO:0000313" key="3">
    <source>
        <dbReference type="Proteomes" id="UP000003028"/>
    </source>
</evidence>
<keyword evidence="3" id="KW-1185">Reference proteome</keyword>
<dbReference type="EMBL" id="ACLK02000003">
    <property type="protein sequence ID" value="EFY08282.1"/>
    <property type="molecule type" value="Genomic_DNA"/>
</dbReference>
<keyword evidence="1" id="KW-1133">Transmembrane helix</keyword>
<gene>
    <name evidence="2" type="ORF">HMPREF0357_11435</name>
</gene>
<keyword evidence="1" id="KW-0812">Transmembrane</keyword>
<comment type="caution">
    <text evidence="2">The sequence shown here is derived from an EMBL/GenBank/DDBJ whole genome shotgun (WGS) entry which is preliminary data.</text>
</comment>
<dbReference type="RefSeq" id="WP_003775642.1">
    <property type="nucleotide sequence ID" value="NZ_ACLK02000003.1"/>
</dbReference>
<feature type="transmembrane region" description="Helical" evidence="1">
    <location>
        <begin position="20"/>
        <end position="43"/>
    </location>
</feature>
<dbReference type="AlphaFoldDB" id="E7FXQ8"/>
<reference evidence="2" key="1">
    <citation type="submission" date="2011-01" db="EMBL/GenBank/DDBJ databases">
        <authorList>
            <person name="Muzny D."/>
            <person name="Qin X."/>
            <person name="Buhay C."/>
            <person name="Dugan-Rocha S."/>
            <person name="Ding Y."/>
            <person name="Chen G."/>
            <person name="Hawes A."/>
            <person name="Holder M."/>
            <person name="Jhangiani S."/>
            <person name="Johnson A."/>
            <person name="Khan Z."/>
            <person name="Li Z."/>
            <person name="Liu W."/>
            <person name="Liu X."/>
            <person name="Perez L."/>
            <person name="Shen H."/>
            <person name="Wang Q."/>
            <person name="Watt J."/>
            <person name="Xi L."/>
            <person name="Xin Y."/>
            <person name="Zhou J."/>
            <person name="Deng J."/>
            <person name="Jiang H."/>
            <person name="Liu Y."/>
            <person name="Qu J."/>
            <person name="Song X.-Z."/>
            <person name="Zhang L."/>
            <person name="Villasana D."/>
            <person name="Johnson A."/>
            <person name="Liu J."/>
            <person name="Liyanage D."/>
            <person name="Lorensuhewa L."/>
            <person name="Robinson T."/>
            <person name="Song A."/>
            <person name="Song B.-B."/>
            <person name="Dinh H."/>
            <person name="Thornton R."/>
            <person name="Coyle M."/>
            <person name="Francisco L."/>
            <person name="Jackson L."/>
            <person name="Javaid M."/>
            <person name="Korchina V."/>
            <person name="Kovar C."/>
            <person name="Mata R."/>
            <person name="Mathew T."/>
            <person name="Ngo R."/>
            <person name="Nguyen L."/>
            <person name="Nguyen N."/>
            <person name="Okwuonu G."/>
            <person name="Ongeri F."/>
            <person name="Pham C."/>
            <person name="Simmons D."/>
            <person name="Wilczek-Boney K."/>
            <person name="Hale W."/>
            <person name="Jakkamsetti A."/>
            <person name="Pham P."/>
            <person name="Ruth R."/>
            <person name="San Lucas F."/>
            <person name="Warren J."/>
            <person name="Zhang J."/>
            <person name="Zhao Z."/>
            <person name="Zhou C."/>
            <person name="Zhu D."/>
            <person name="Lee S."/>
            <person name="Bess C."/>
            <person name="Blankenburg K."/>
            <person name="Forbes L."/>
            <person name="Fu Q."/>
            <person name="Gubbala S."/>
            <person name="Hirani K."/>
            <person name="Jayaseelan J.C."/>
            <person name="Lara F."/>
            <person name="Munidasa M."/>
            <person name="Palculict T."/>
            <person name="Patil S."/>
            <person name="Pu L.-L."/>
            <person name="Saada N."/>
            <person name="Tang L."/>
            <person name="Weissenberger G."/>
            <person name="Zhu Y."/>
            <person name="Hemphill L."/>
            <person name="Shang Y."/>
            <person name="Youmans B."/>
            <person name="Ayvaz T."/>
            <person name="Ross M."/>
            <person name="Santibanez J."/>
            <person name="Aqrawi P."/>
            <person name="Gross S."/>
            <person name="Joshi V."/>
            <person name="Fowler G."/>
            <person name="Nazareth L."/>
            <person name="Reid J."/>
            <person name="Worley K."/>
            <person name="Petrosino J."/>
            <person name="Highlander S."/>
            <person name="Gibbs R."/>
        </authorList>
    </citation>
    <scope>NUCLEOTIDE SEQUENCE [LARGE SCALE GENOMIC DNA]</scope>
    <source>
        <strain evidence="2">ATCC 19414</strain>
    </source>
</reference>
<dbReference type="Proteomes" id="UP000003028">
    <property type="component" value="Unassembled WGS sequence"/>
</dbReference>
<organism evidence="2 3">
    <name type="scientific">Erysipelothrix rhusiopathiae ATCC 19414</name>
    <dbReference type="NCBI Taxonomy" id="525280"/>
    <lineage>
        <taxon>Bacteria</taxon>
        <taxon>Bacillati</taxon>
        <taxon>Bacillota</taxon>
        <taxon>Erysipelotrichia</taxon>
        <taxon>Erysipelotrichales</taxon>
        <taxon>Erysipelotrichaceae</taxon>
        <taxon>Erysipelothrix</taxon>
    </lineage>
</organism>
<feature type="transmembrane region" description="Helical" evidence="1">
    <location>
        <begin position="63"/>
        <end position="86"/>
    </location>
</feature>
<dbReference type="OrthoDB" id="1654320at2"/>
<dbReference type="STRING" id="1648.A2I91_08090"/>
<feature type="transmembrane region" description="Helical" evidence="1">
    <location>
        <begin position="136"/>
        <end position="155"/>
    </location>
</feature>
<evidence type="ECO:0000256" key="1">
    <source>
        <dbReference type="SAM" id="Phobius"/>
    </source>
</evidence>
<feature type="transmembrane region" description="Helical" evidence="1">
    <location>
        <begin position="98"/>
        <end position="116"/>
    </location>
</feature>
<evidence type="ECO:0000313" key="2">
    <source>
        <dbReference type="EMBL" id="EFY08282.1"/>
    </source>
</evidence>
<sequence length="171" mass="19401">MRNLIEEYRLKTNGNLGNIIYKWGPVILLVGAVILLVLTQMTFGNIFNAMTHVERFAGNVIKTKVMVSILMVVSICVGLLMIWDMIAFKEKRGEVNRLYSLIGTVFFFLTLVNINKITKLTNLIEIVEPTQSVYRIIAWGVIAVLGLVLGLIHAHKQNTRIVMEREVTYHA</sequence>
<proteinExistence type="predicted"/>